<evidence type="ECO:0000313" key="17">
    <source>
        <dbReference type="Proteomes" id="UP000830116"/>
    </source>
</evidence>
<evidence type="ECO:0000256" key="7">
    <source>
        <dbReference type="ARBA" id="ARBA00023077"/>
    </source>
</evidence>
<dbReference type="Pfam" id="PF00593">
    <property type="entry name" value="TonB_dep_Rec_b-barrel"/>
    <property type="match status" value="1"/>
</dbReference>
<comment type="subcellular location">
    <subcellularLocation>
        <location evidence="1 10">Cell outer membrane</location>
        <topology evidence="1 10">Multi-pass membrane protein</topology>
    </subcellularLocation>
</comment>
<dbReference type="InterPro" id="IPR010917">
    <property type="entry name" value="TonB_rcpt_CS"/>
</dbReference>
<dbReference type="Gene3D" id="2.40.170.20">
    <property type="entry name" value="TonB-dependent receptor, beta-barrel domain"/>
    <property type="match status" value="1"/>
</dbReference>
<comment type="similarity">
    <text evidence="2 10 11">Belongs to the TonB-dependent receptor family.</text>
</comment>
<evidence type="ECO:0000256" key="10">
    <source>
        <dbReference type="PROSITE-ProRule" id="PRU01360"/>
    </source>
</evidence>
<evidence type="ECO:0000313" key="16">
    <source>
        <dbReference type="EMBL" id="UOF01503.1"/>
    </source>
</evidence>
<evidence type="ECO:0000256" key="2">
    <source>
        <dbReference type="ARBA" id="ARBA00009810"/>
    </source>
</evidence>
<protein>
    <submittedName>
        <fullName evidence="16">TonB-dependent receptor</fullName>
    </submittedName>
</protein>
<feature type="compositionally biased region" description="Polar residues" evidence="12">
    <location>
        <begin position="215"/>
        <end position="227"/>
    </location>
</feature>
<evidence type="ECO:0000256" key="6">
    <source>
        <dbReference type="ARBA" id="ARBA00022729"/>
    </source>
</evidence>
<keyword evidence="7 11" id="KW-0798">TonB box</keyword>
<name>A0ABY4C9G0_9BACT</name>
<evidence type="ECO:0000256" key="11">
    <source>
        <dbReference type="RuleBase" id="RU003357"/>
    </source>
</evidence>
<dbReference type="InterPro" id="IPR000531">
    <property type="entry name" value="Beta-barrel_TonB"/>
</dbReference>
<dbReference type="PROSITE" id="PS01156">
    <property type="entry name" value="TONB_DEPENDENT_REC_2"/>
    <property type="match status" value="1"/>
</dbReference>
<keyword evidence="4 10" id="KW-1134">Transmembrane beta strand</keyword>
<dbReference type="Pfam" id="PF07715">
    <property type="entry name" value="Plug"/>
    <property type="match status" value="1"/>
</dbReference>
<organism evidence="16 17">
    <name type="scientific">Bdellovibrio reynosensis</name>
    <dbReference type="NCBI Taxonomy" id="2835041"/>
    <lineage>
        <taxon>Bacteria</taxon>
        <taxon>Pseudomonadati</taxon>
        <taxon>Bdellovibrionota</taxon>
        <taxon>Bdellovibrionia</taxon>
        <taxon>Bdellovibrionales</taxon>
        <taxon>Pseudobdellovibrionaceae</taxon>
        <taxon>Bdellovibrio</taxon>
    </lineage>
</organism>
<feature type="domain" description="TonB-dependent receptor-like beta-barrel" evidence="14">
    <location>
        <begin position="238"/>
        <end position="688"/>
    </location>
</feature>
<sequence>MSLKSLSLILLLSFSQSTFAQETTGESRISERSYLLDTIQVSEEKEDDKEKAYNSINSETVIPKAALTKGNPRDVSELLQKAPGVSVSGGAELQNKKISIRGLDGFRVIQQVDGAQRLEATQQGMSSGVAVETEMLSEIAVQNGADSVSSINGAIGGTIQYKTITPEDILIGKEEISTKVKVAGDSATEGQATSLHTAAKLDKSSSALFGVTVRNSNKVESGSPNETGDSRQSEEIKANRNTFLGKYVRKTGTVKTDVKAEFSDSQTKNAAYSAGFGESNSDYRSTTFETVLNHEHSLNSNFKYEFLSYYNKTESIKDTHTAFRGMKSTLGKTDDRLENTGAKLAGVSLLPINSDLLFQTKYGIEGIGSRISEDDGTNSPYFGKSQGYDAGVFTENSLSINEDKVVVMAGARYSKYHRESDKLALEAPSKDDDTLSTMVGVSYAPAEWVKISGKYGVSNRAPNVREMYMGTGVAWKCHRPAKDCTSVPNAKLNEEQAFSKEASILFKTPETVEPKRLKVTYFDETISDYIEYMPEMYRLENGARVKAGPKNATHREYQYRNLSKVLRHGAEAQAQMDYGNWEFETMYSMIRMDCIDCPDMYTATTISEPLVSAPADKFGVAAGYEFKSINLEVGADAQFVSAQRNLSERYLLAGYGTPSYDVYGLNMRWSPRVRDVGQFDVGLGISNLFDRKYVVHNSPSGTFELGRNYSLSLATIF</sequence>
<evidence type="ECO:0000256" key="8">
    <source>
        <dbReference type="ARBA" id="ARBA00023136"/>
    </source>
</evidence>
<evidence type="ECO:0000256" key="9">
    <source>
        <dbReference type="ARBA" id="ARBA00023237"/>
    </source>
</evidence>
<evidence type="ECO:0000256" key="12">
    <source>
        <dbReference type="SAM" id="MobiDB-lite"/>
    </source>
</evidence>
<evidence type="ECO:0000256" key="13">
    <source>
        <dbReference type="SAM" id="SignalP"/>
    </source>
</evidence>
<dbReference type="PANTHER" id="PTHR30069">
    <property type="entry name" value="TONB-DEPENDENT OUTER MEMBRANE RECEPTOR"/>
    <property type="match status" value="1"/>
</dbReference>
<evidence type="ECO:0000256" key="3">
    <source>
        <dbReference type="ARBA" id="ARBA00022448"/>
    </source>
</evidence>
<dbReference type="InterPro" id="IPR039426">
    <property type="entry name" value="TonB-dep_rcpt-like"/>
</dbReference>
<dbReference type="PROSITE" id="PS52016">
    <property type="entry name" value="TONB_DEPENDENT_REC_3"/>
    <property type="match status" value="1"/>
</dbReference>
<keyword evidence="16" id="KW-0675">Receptor</keyword>
<keyword evidence="8 10" id="KW-0472">Membrane</keyword>
<feature type="chain" id="PRO_5045778647" evidence="13">
    <location>
        <begin position="21"/>
        <end position="717"/>
    </location>
</feature>
<evidence type="ECO:0000259" key="15">
    <source>
        <dbReference type="Pfam" id="PF07715"/>
    </source>
</evidence>
<feature type="compositionally biased region" description="Basic and acidic residues" evidence="12">
    <location>
        <begin position="228"/>
        <end position="238"/>
    </location>
</feature>
<keyword evidence="17" id="KW-1185">Reference proteome</keyword>
<evidence type="ECO:0000256" key="5">
    <source>
        <dbReference type="ARBA" id="ARBA00022692"/>
    </source>
</evidence>
<evidence type="ECO:0000256" key="4">
    <source>
        <dbReference type="ARBA" id="ARBA00022452"/>
    </source>
</evidence>
<keyword evidence="9 10" id="KW-0998">Cell outer membrane</keyword>
<proteinExistence type="inferred from homology"/>
<feature type="signal peptide" evidence="13">
    <location>
        <begin position="1"/>
        <end position="20"/>
    </location>
</feature>
<reference evidence="16" key="1">
    <citation type="submission" date="2022-03" db="EMBL/GenBank/DDBJ databases">
        <title>Genome Identification and Characterization of new species Bdellovibrio reynosense LBG001 sp. nov. from a Mexico soil sample.</title>
        <authorList>
            <person name="Camilli A."/>
            <person name="Ajao Y."/>
            <person name="Guo X."/>
        </authorList>
    </citation>
    <scope>NUCLEOTIDE SEQUENCE</scope>
    <source>
        <strain evidence="16">LBG001</strain>
    </source>
</reference>
<gene>
    <name evidence="16" type="ORF">MNR06_00865</name>
</gene>
<keyword evidence="3 10" id="KW-0813">Transport</keyword>
<dbReference type="InterPro" id="IPR037066">
    <property type="entry name" value="Plug_dom_sf"/>
</dbReference>
<dbReference type="SUPFAM" id="SSF56935">
    <property type="entry name" value="Porins"/>
    <property type="match status" value="1"/>
</dbReference>
<accession>A0ABY4C9G0</accession>
<dbReference type="InterPro" id="IPR036942">
    <property type="entry name" value="Beta-barrel_TonB_sf"/>
</dbReference>
<dbReference type="Proteomes" id="UP000830116">
    <property type="component" value="Chromosome"/>
</dbReference>
<dbReference type="PANTHER" id="PTHR30069:SF41">
    <property type="entry name" value="HEME_HEMOPEXIN UTILIZATION PROTEIN C"/>
    <property type="match status" value="1"/>
</dbReference>
<dbReference type="EMBL" id="CP093442">
    <property type="protein sequence ID" value="UOF01503.1"/>
    <property type="molecule type" value="Genomic_DNA"/>
</dbReference>
<keyword evidence="6 13" id="KW-0732">Signal</keyword>
<dbReference type="RefSeq" id="WP_243537943.1">
    <property type="nucleotide sequence ID" value="NZ_CP093442.1"/>
</dbReference>
<feature type="domain" description="TonB-dependent receptor plug" evidence="15">
    <location>
        <begin position="54"/>
        <end position="158"/>
    </location>
</feature>
<evidence type="ECO:0000256" key="1">
    <source>
        <dbReference type="ARBA" id="ARBA00004571"/>
    </source>
</evidence>
<dbReference type="Gene3D" id="2.170.130.10">
    <property type="entry name" value="TonB-dependent receptor, plug domain"/>
    <property type="match status" value="1"/>
</dbReference>
<dbReference type="InterPro" id="IPR012910">
    <property type="entry name" value="Plug_dom"/>
</dbReference>
<feature type="region of interest" description="Disordered" evidence="12">
    <location>
        <begin position="215"/>
        <end position="238"/>
    </location>
</feature>
<evidence type="ECO:0000259" key="14">
    <source>
        <dbReference type="Pfam" id="PF00593"/>
    </source>
</evidence>
<keyword evidence="5 10" id="KW-0812">Transmembrane</keyword>